<accession>A0A316G959</accession>
<organism evidence="1 2">
    <name type="scientific">Silicimonas algicola</name>
    <dbReference type="NCBI Taxonomy" id="1826607"/>
    <lineage>
        <taxon>Bacteria</taxon>
        <taxon>Pseudomonadati</taxon>
        <taxon>Pseudomonadota</taxon>
        <taxon>Alphaproteobacteria</taxon>
        <taxon>Rhodobacterales</taxon>
        <taxon>Paracoccaceae</taxon>
    </lineage>
</organism>
<keyword evidence="2" id="KW-1185">Reference proteome</keyword>
<sequence length="206" mass="23494">MGRNSLVEHWRRLHGPVHPDDMHVLANLPHSFNVDYPPPAFIGDIVNAPVVLLDANCAYDPTLTPSGFSNREAYVRFVQLLHEPCPVEPASIAPYYGKRNYRSLIASGRLAVVNAVPYRSRGISREPENRRIAERLPSTQVHRDWLRNELIPAAARGERLVVVHRTSLWKISRREDDLPNVVFTPNPRSPDLSRWVLERMSVVRTS</sequence>
<reference evidence="1 2" key="1">
    <citation type="submission" date="2018-05" db="EMBL/GenBank/DDBJ databases">
        <title>Genomic Encyclopedia of Type Strains, Phase IV (KMG-IV): sequencing the most valuable type-strain genomes for metagenomic binning, comparative biology and taxonomic classification.</title>
        <authorList>
            <person name="Goeker M."/>
        </authorList>
    </citation>
    <scope>NUCLEOTIDE SEQUENCE [LARGE SCALE GENOMIC DNA]</scope>
    <source>
        <strain evidence="1 2">DSM 103371</strain>
    </source>
</reference>
<comment type="caution">
    <text evidence="1">The sequence shown here is derived from an EMBL/GenBank/DDBJ whole genome shotgun (WGS) entry which is preliminary data.</text>
</comment>
<gene>
    <name evidence="1" type="ORF">C8D95_105328</name>
</gene>
<evidence type="ECO:0000313" key="1">
    <source>
        <dbReference type="EMBL" id="PWK56260.1"/>
    </source>
</evidence>
<name>A0A316G959_9RHOB</name>
<evidence type="ECO:0000313" key="2">
    <source>
        <dbReference type="Proteomes" id="UP000245390"/>
    </source>
</evidence>
<dbReference type="AlphaFoldDB" id="A0A316G959"/>
<protein>
    <submittedName>
        <fullName evidence="1">Uncharacterized protein</fullName>
    </submittedName>
</protein>
<dbReference type="EMBL" id="QGGV01000005">
    <property type="protein sequence ID" value="PWK56260.1"/>
    <property type="molecule type" value="Genomic_DNA"/>
</dbReference>
<dbReference type="Proteomes" id="UP000245390">
    <property type="component" value="Unassembled WGS sequence"/>
</dbReference>
<proteinExistence type="predicted"/>